<evidence type="ECO:0000313" key="2">
    <source>
        <dbReference type="Proteomes" id="UP000054870"/>
    </source>
</evidence>
<dbReference type="EMBL" id="FCOF02000036">
    <property type="protein sequence ID" value="SAK84073.1"/>
    <property type="molecule type" value="Genomic_DNA"/>
</dbReference>
<name>A0A158CP05_9BURK</name>
<keyword evidence="2" id="KW-1185">Reference proteome</keyword>
<gene>
    <name evidence="1" type="ORF">AWB75_05491</name>
</gene>
<sequence length="48" mass="5814">MTLTGQLWTLDYPLKPSFEWLVCIRDQSDLLSKRLCHFCHSGRVWRYL</sequence>
<evidence type="ECO:0000313" key="1">
    <source>
        <dbReference type="EMBL" id="SAK84073.1"/>
    </source>
</evidence>
<accession>A0A158CP05</accession>
<dbReference type="Proteomes" id="UP000054870">
    <property type="component" value="Unassembled WGS sequence"/>
</dbReference>
<reference evidence="1" key="1">
    <citation type="submission" date="2016-01" db="EMBL/GenBank/DDBJ databases">
        <authorList>
            <person name="Peeters C."/>
        </authorList>
    </citation>
    <scope>NUCLEOTIDE SEQUENCE [LARGE SCALE GENOMIC DNA]</scope>
    <source>
        <strain evidence="1">LMG 29318</strain>
    </source>
</reference>
<protein>
    <submittedName>
        <fullName evidence="1">Uncharacterized protein</fullName>
    </submittedName>
</protein>
<proteinExistence type="predicted"/>
<dbReference type="AlphaFoldDB" id="A0A158CP05"/>
<comment type="caution">
    <text evidence="1">The sequence shown here is derived from an EMBL/GenBank/DDBJ whole genome shotgun (WGS) entry which is preliminary data.</text>
</comment>
<organism evidence="1 2">
    <name type="scientific">Caballeronia catudaia</name>
    <dbReference type="NCBI Taxonomy" id="1777136"/>
    <lineage>
        <taxon>Bacteria</taxon>
        <taxon>Pseudomonadati</taxon>
        <taxon>Pseudomonadota</taxon>
        <taxon>Betaproteobacteria</taxon>
        <taxon>Burkholderiales</taxon>
        <taxon>Burkholderiaceae</taxon>
        <taxon>Caballeronia</taxon>
    </lineage>
</organism>